<evidence type="ECO:0000256" key="1">
    <source>
        <dbReference type="SAM" id="Phobius"/>
    </source>
</evidence>
<feature type="transmembrane region" description="Helical" evidence="1">
    <location>
        <begin position="6"/>
        <end position="24"/>
    </location>
</feature>
<accession>A0A6C0ABW7</accession>
<organism evidence="2">
    <name type="scientific">viral metagenome</name>
    <dbReference type="NCBI Taxonomy" id="1070528"/>
    <lineage>
        <taxon>unclassified sequences</taxon>
        <taxon>metagenomes</taxon>
        <taxon>organismal metagenomes</taxon>
    </lineage>
</organism>
<evidence type="ECO:0000313" key="2">
    <source>
        <dbReference type="EMBL" id="QHS77197.1"/>
    </source>
</evidence>
<sequence length="350" mass="41098">MTNKNYIISFLVIIAFIFAIYYITKNNSLEKLNDEKETLANYSLNRLEKFDKRKPYNPEIEREIVPPKINNNFINIQFHNDYRDVQTAFNNMVPSNKQIFNVANRPIKYSEPNEIEVMELIKQFIDNLNREVSEVPDTRNPNSGWDEAIPDNTIESGWEKQRRALGLETSIYAKPLGKTHIDMVAIEKVQKYLCENETKYTVTMILQKQEAEDQMLVKISFVVFTDMLKDENNFFKKGELDVDVVLEDINIEGFLSDYGQDMAQQYEMTKSKNADFRTLENQNMMSDKDIMKELGKHYEKVRKEMEMRNATLDEDGRDAHESTPNLLGYDSYRVTQTIEDDMCGRNRNFV</sequence>
<dbReference type="AlphaFoldDB" id="A0A6C0ABW7"/>
<keyword evidence="1" id="KW-0812">Transmembrane</keyword>
<reference evidence="2" key="1">
    <citation type="journal article" date="2020" name="Nature">
        <title>Giant virus diversity and host interactions through global metagenomics.</title>
        <authorList>
            <person name="Schulz F."/>
            <person name="Roux S."/>
            <person name="Paez-Espino D."/>
            <person name="Jungbluth S."/>
            <person name="Walsh D.A."/>
            <person name="Denef V.J."/>
            <person name="McMahon K.D."/>
            <person name="Konstantinidis K.T."/>
            <person name="Eloe-Fadrosh E.A."/>
            <person name="Kyrpides N.C."/>
            <person name="Woyke T."/>
        </authorList>
    </citation>
    <scope>NUCLEOTIDE SEQUENCE</scope>
    <source>
        <strain evidence="2">GVMAG-S-1004661-13</strain>
    </source>
</reference>
<keyword evidence="1" id="KW-0472">Membrane</keyword>
<keyword evidence="1" id="KW-1133">Transmembrane helix</keyword>
<proteinExistence type="predicted"/>
<name>A0A6C0ABW7_9ZZZZ</name>
<dbReference type="EMBL" id="MN740543">
    <property type="protein sequence ID" value="QHS77197.1"/>
    <property type="molecule type" value="Genomic_DNA"/>
</dbReference>
<protein>
    <submittedName>
        <fullName evidence="2">Uncharacterized protein</fullName>
    </submittedName>
</protein>